<organism evidence="1 2">
    <name type="scientific">Vibrio marisflavi CECT 7928</name>
    <dbReference type="NCBI Taxonomy" id="634439"/>
    <lineage>
        <taxon>Bacteria</taxon>
        <taxon>Pseudomonadati</taxon>
        <taxon>Pseudomonadota</taxon>
        <taxon>Gammaproteobacteria</taxon>
        <taxon>Vibrionales</taxon>
        <taxon>Vibrionaceae</taxon>
        <taxon>Vibrio</taxon>
    </lineage>
</organism>
<name>A0ABN8DZU3_9VIBR</name>
<proteinExistence type="predicted"/>
<dbReference type="InterPro" id="IPR051239">
    <property type="entry name" value="2'-dNMP_N-hydrolase"/>
</dbReference>
<evidence type="ECO:0008006" key="3">
    <source>
        <dbReference type="Google" id="ProtNLM"/>
    </source>
</evidence>
<dbReference type="Gene3D" id="3.40.50.450">
    <property type="match status" value="1"/>
</dbReference>
<reference evidence="1" key="1">
    <citation type="submission" date="2021-11" db="EMBL/GenBank/DDBJ databases">
        <authorList>
            <person name="Rodrigo-Torres L."/>
            <person name="Arahal R. D."/>
            <person name="Lucena T."/>
        </authorList>
    </citation>
    <scope>NUCLEOTIDE SEQUENCE</scope>
    <source>
        <strain evidence="1">CECT 7928</strain>
    </source>
</reference>
<dbReference type="PANTHER" id="PTHR15364:SF0">
    <property type="entry name" value="2'-DEOXYNUCLEOSIDE 5'-PHOSPHATE N-HYDROLASE 1"/>
    <property type="match status" value="1"/>
</dbReference>
<protein>
    <recommendedName>
        <fullName evidence="3">Nucleoside 2-deoxyribosyltransferase</fullName>
    </recommendedName>
</protein>
<accession>A0ABN8DZU3</accession>
<dbReference type="SUPFAM" id="SSF52309">
    <property type="entry name" value="N-(deoxy)ribosyltransferase-like"/>
    <property type="match status" value="1"/>
</dbReference>
<dbReference type="PANTHER" id="PTHR15364">
    <property type="entry name" value="2'-DEOXYNUCLEOSIDE 5'-PHOSPHATE N-HYDROLASE 1"/>
    <property type="match status" value="1"/>
</dbReference>
<dbReference type="EMBL" id="CAKLDM010000001">
    <property type="protein sequence ID" value="CAH0537353.1"/>
    <property type="molecule type" value="Genomic_DNA"/>
</dbReference>
<comment type="caution">
    <text evidence="1">The sequence shown here is derived from an EMBL/GenBank/DDBJ whole genome shotgun (WGS) entry which is preliminary data.</text>
</comment>
<gene>
    <name evidence="1" type="ORF">VMF7928_01067</name>
</gene>
<dbReference type="Proteomes" id="UP000838748">
    <property type="component" value="Unassembled WGS sequence"/>
</dbReference>
<dbReference type="InterPro" id="IPR007710">
    <property type="entry name" value="Nucleoside_deoxyribTrfase"/>
</dbReference>
<keyword evidence="2" id="KW-1185">Reference proteome</keyword>
<dbReference type="RefSeq" id="WP_237360429.1">
    <property type="nucleotide sequence ID" value="NZ_CAKLDM010000001.1"/>
</dbReference>
<dbReference type="Pfam" id="PF05014">
    <property type="entry name" value="Nuc_deoxyrib_tr"/>
    <property type="match status" value="1"/>
</dbReference>
<evidence type="ECO:0000313" key="1">
    <source>
        <dbReference type="EMBL" id="CAH0537353.1"/>
    </source>
</evidence>
<sequence length="185" mass="20899">MKKIYLAGPDVFLSDSIEQGQRKKELCQKYGFEGLYPLDNEIEDTFEHKADMGLHIAQANEKLIQECDAVIANLTPFRGTSADVGTVYEIGLAKGLNKMVLGYSNDGRNFLQRNLDELTGVRQQPNASYIDKENMALEDFDLVDNLMIDGGVHYPIIKNEVYQTGERFRDLEAFEACLMRLANHA</sequence>
<evidence type="ECO:0000313" key="2">
    <source>
        <dbReference type="Proteomes" id="UP000838748"/>
    </source>
</evidence>